<keyword evidence="2" id="KW-1185">Reference proteome</keyword>
<gene>
    <name evidence="1" type="ORF">HK100_002650</name>
</gene>
<protein>
    <submittedName>
        <fullName evidence="1">Uncharacterized protein</fullName>
    </submittedName>
</protein>
<dbReference type="EMBL" id="JADGJH010000162">
    <property type="protein sequence ID" value="KAJ3135554.1"/>
    <property type="molecule type" value="Genomic_DNA"/>
</dbReference>
<proteinExistence type="predicted"/>
<accession>A0AAD5TD14</accession>
<reference evidence="1" key="1">
    <citation type="submission" date="2020-05" db="EMBL/GenBank/DDBJ databases">
        <title>Phylogenomic resolution of chytrid fungi.</title>
        <authorList>
            <person name="Stajich J.E."/>
            <person name="Amses K."/>
            <person name="Simmons R."/>
            <person name="Seto K."/>
            <person name="Myers J."/>
            <person name="Bonds A."/>
            <person name="Quandt C.A."/>
            <person name="Barry K."/>
            <person name="Liu P."/>
            <person name="Grigoriev I."/>
            <person name="Longcore J.E."/>
            <person name="James T.Y."/>
        </authorList>
    </citation>
    <scope>NUCLEOTIDE SEQUENCE</scope>
    <source>
        <strain evidence="1">JEL0513</strain>
    </source>
</reference>
<sequence>MLKPEDIEELTQDRKNRLKELTEVSLEDGGLKASLCIQKFETYIRDVFGASNISIPCRDALAAVAKGIFDVCNNEHCDSFKKNVLEVCGSMFRSDKTFVKNDEAIRIVELPVTESGRWITLSQSEGVSYADLAAIVWFQGDLKIRIKTQGGVAFMVHAHKCQQLDPNENLYDIFGLNIKLFLELLVENGAGQKSPVVLA</sequence>
<organism evidence="1 2">
    <name type="scientific">Physocladia obscura</name>
    <dbReference type="NCBI Taxonomy" id="109957"/>
    <lineage>
        <taxon>Eukaryota</taxon>
        <taxon>Fungi</taxon>
        <taxon>Fungi incertae sedis</taxon>
        <taxon>Chytridiomycota</taxon>
        <taxon>Chytridiomycota incertae sedis</taxon>
        <taxon>Chytridiomycetes</taxon>
        <taxon>Chytridiales</taxon>
        <taxon>Chytriomycetaceae</taxon>
        <taxon>Physocladia</taxon>
    </lineage>
</organism>
<name>A0AAD5TD14_9FUNG</name>
<dbReference type="AlphaFoldDB" id="A0AAD5TD14"/>
<evidence type="ECO:0000313" key="2">
    <source>
        <dbReference type="Proteomes" id="UP001211907"/>
    </source>
</evidence>
<dbReference type="Proteomes" id="UP001211907">
    <property type="component" value="Unassembled WGS sequence"/>
</dbReference>
<evidence type="ECO:0000313" key="1">
    <source>
        <dbReference type="EMBL" id="KAJ3135554.1"/>
    </source>
</evidence>
<comment type="caution">
    <text evidence="1">The sequence shown here is derived from an EMBL/GenBank/DDBJ whole genome shotgun (WGS) entry which is preliminary data.</text>
</comment>